<dbReference type="Pfam" id="PF13560">
    <property type="entry name" value="HTH_31"/>
    <property type="match status" value="1"/>
</dbReference>
<evidence type="ECO:0000313" key="3">
    <source>
        <dbReference type="Proteomes" id="UP001500902"/>
    </source>
</evidence>
<dbReference type="CDD" id="cd00093">
    <property type="entry name" value="HTH_XRE"/>
    <property type="match status" value="1"/>
</dbReference>
<evidence type="ECO:0000259" key="1">
    <source>
        <dbReference type="PROSITE" id="PS50943"/>
    </source>
</evidence>
<dbReference type="InterPro" id="IPR001387">
    <property type="entry name" value="Cro/C1-type_HTH"/>
</dbReference>
<dbReference type="PANTHER" id="PTHR35010">
    <property type="entry name" value="BLL4672 PROTEIN-RELATED"/>
    <property type="match status" value="1"/>
</dbReference>
<dbReference type="Gene3D" id="3.30.450.180">
    <property type="match status" value="1"/>
</dbReference>
<keyword evidence="3" id="KW-1185">Reference proteome</keyword>
<protein>
    <submittedName>
        <fullName evidence="2">Helix-turn-helix transcriptional regulator</fullName>
    </submittedName>
</protein>
<dbReference type="EMBL" id="BAAAZP010000236">
    <property type="protein sequence ID" value="GAA3716700.1"/>
    <property type="molecule type" value="Genomic_DNA"/>
</dbReference>
<comment type="caution">
    <text evidence="2">The sequence shown here is derived from an EMBL/GenBank/DDBJ whole genome shotgun (WGS) entry which is preliminary data.</text>
</comment>
<dbReference type="RefSeq" id="WP_344895946.1">
    <property type="nucleotide sequence ID" value="NZ_BAAAZP010000236.1"/>
</dbReference>
<proteinExistence type="predicted"/>
<reference evidence="3" key="1">
    <citation type="journal article" date="2019" name="Int. J. Syst. Evol. Microbiol.">
        <title>The Global Catalogue of Microorganisms (GCM) 10K type strain sequencing project: providing services to taxonomists for standard genome sequencing and annotation.</title>
        <authorList>
            <consortium name="The Broad Institute Genomics Platform"/>
            <consortium name="The Broad Institute Genome Sequencing Center for Infectious Disease"/>
            <person name="Wu L."/>
            <person name="Ma J."/>
        </authorList>
    </citation>
    <scope>NUCLEOTIDE SEQUENCE [LARGE SCALE GENOMIC DNA]</scope>
    <source>
        <strain evidence="3">JCM 16904</strain>
    </source>
</reference>
<gene>
    <name evidence="2" type="ORF">GCM10022224_097950</name>
</gene>
<sequence>MNRAELAAVLRQARSRLRPQDVGLPSGTRRQVRGLRREEVAMLAGLSVDYVVRLEQGRGARPSSQVIAALAQALRFDDDDRDLVFRLAGHEPPQPGHVAMVVRPSVLRLLDRMADLPVLVLSAKGDVLAWNPLAAALQGDMTAWPRHRRNLIWQRFLGSSRCQIAADPREDEAATRAAVGTLRAAQARYPRDADLARMISELRRGSPRFEELWQEGRSAAWRAAIKSIRHPQLGTITLDCDTLLLPDADQTVLVYSAEPGSPEATALDLLRVTGLQQ</sequence>
<dbReference type="SUPFAM" id="SSF47413">
    <property type="entry name" value="lambda repressor-like DNA-binding domains"/>
    <property type="match status" value="1"/>
</dbReference>
<feature type="domain" description="HTH cro/C1-type" evidence="1">
    <location>
        <begin position="30"/>
        <end position="81"/>
    </location>
</feature>
<dbReference type="Proteomes" id="UP001500902">
    <property type="component" value="Unassembled WGS sequence"/>
</dbReference>
<organism evidence="2 3">
    <name type="scientific">Nonomuraea antimicrobica</name>
    <dbReference type="NCBI Taxonomy" id="561173"/>
    <lineage>
        <taxon>Bacteria</taxon>
        <taxon>Bacillati</taxon>
        <taxon>Actinomycetota</taxon>
        <taxon>Actinomycetes</taxon>
        <taxon>Streptosporangiales</taxon>
        <taxon>Streptosporangiaceae</taxon>
        <taxon>Nonomuraea</taxon>
    </lineage>
</organism>
<dbReference type="InterPro" id="IPR010982">
    <property type="entry name" value="Lambda_DNA-bd_dom_sf"/>
</dbReference>
<name>A0ABP7EDH3_9ACTN</name>
<dbReference type="PANTHER" id="PTHR35010:SF2">
    <property type="entry name" value="BLL4672 PROTEIN"/>
    <property type="match status" value="1"/>
</dbReference>
<dbReference type="Gene3D" id="1.10.260.40">
    <property type="entry name" value="lambda repressor-like DNA-binding domains"/>
    <property type="match status" value="1"/>
</dbReference>
<dbReference type="SMART" id="SM00530">
    <property type="entry name" value="HTH_XRE"/>
    <property type="match status" value="1"/>
</dbReference>
<dbReference type="PROSITE" id="PS50943">
    <property type="entry name" value="HTH_CROC1"/>
    <property type="match status" value="1"/>
</dbReference>
<dbReference type="Pfam" id="PF17765">
    <property type="entry name" value="MLTR_LBD"/>
    <property type="match status" value="1"/>
</dbReference>
<evidence type="ECO:0000313" key="2">
    <source>
        <dbReference type="EMBL" id="GAA3716700.1"/>
    </source>
</evidence>
<dbReference type="InterPro" id="IPR041413">
    <property type="entry name" value="MLTR_LBD"/>
</dbReference>
<accession>A0ABP7EDH3</accession>